<keyword evidence="2" id="KW-1185">Reference proteome</keyword>
<gene>
    <name evidence="1" type="ORF">GCM10010361_32900</name>
</gene>
<dbReference type="Proteomes" id="UP001500909">
    <property type="component" value="Unassembled WGS sequence"/>
</dbReference>
<reference evidence="1 2" key="1">
    <citation type="journal article" date="2019" name="Int. J. Syst. Evol. Microbiol.">
        <title>The Global Catalogue of Microorganisms (GCM) 10K type strain sequencing project: providing services to taxonomists for standard genome sequencing and annotation.</title>
        <authorList>
            <consortium name="The Broad Institute Genomics Platform"/>
            <consortium name="The Broad Institute Genome Sequencing Center for Infectious Disease"/>
            <person name="Wu L."/>
            <person name="Ma J."/>
        </authorList>
    </citation>
    <scope>NUCLEOTIDE SEQUENCE [LARGE SCALE GENOMIC DNA]</scope>
    <source>
        <strain evidence="1 2">JCM 4805</strain>
    </source>
</reference>
<sequence>MAVTPHWSRAGLSVVHRDRNSGVHVSALQLLRMARSMSVRSNGVMPVILPAGTDNGWTLTEIATDHGLFG</sequence>
<evidence type="ECO:0000313" key="2">
    <source>
        <dbReference type="Proteomes" id="UP001500909"/>
    </source>
</evidence>
<name>A0ABN1A2X8_9ACTN</name>
<dbReference type="EMBL" id="BAAABY010000023">
    <property type="protein sequence ID" value="GAA0466193.1"/>
    <property type="molecule type" value="Genomic_DNA"/>
</dbReference>
<organism evidence="1 2">
    <name type="scientific">Streptomyces olivaceiscleroticus</name>
    <dbReference type="NCBI Taxonomy" id="68245"/>
    <lineage>
        <taxon>Bacteria</taxon>
        <taxon>Bacillati</taxon>
        <taxon>Actinomycetota</taxon>
        <taxon>Actinomycetes</taxon>
        <taxon>Kitasatosporales</taxon>
        <taxon>Streptomycetaceae</taxon>
        <taxon>Streptomyces</taxon>
    </lineage>
</organism>
<protein>
    <submittedName>
        <fullName evidence="1">Uncharacterized protein</fullName>
    </submittedName>
</protein>
<dbReference type="RefSeq" id="WP_346095858.1">
    <property type="nucleotide sequence ID" value="NZ_BAAABY010000023.1"/>
</dbReference>
<comment type="caution">
    <text evidence="1">The sequence shown here is derived from an EMBL/GenBank/DDBJ whole genome shotgun (WGS) entry which is preliminary data.</text>
</comment>
<accession>A0ABN1A2X8</accession>
<proteinExistence type="predicted"/>
<evidence type="ECO:0000313" key="1">
    <source>
        <dbReference type="EMBL" id="GAA0466193.1"/>
    </source>
</evidence>